<dbReference type="GO" id="GO:0008720">
    <property type="term" value="F:D-lactate dehydrogenase (NAD+) activity"/>
    <property type="evidence" value="ECO:0007669"/>
    <property type="project" value="TreeGrafter"/>
</dbReference>
<keyword evidence="7" id="KW-0560">Oxidoreductase</keyword>
<dbReference type="PANTHER" id="PTHR11748">
    <property type="entry name" value="D-LACTATE DEHYDROGENASE"/>
    <property type="match status" value="1"/>
</dbReference>
<evidence type="ECO:0000256" key="1">
    <source>
        <dbReference type="ARBA" id="ARBA00001974"/>
    </source>
</evidence>
<dbReference type="InterPro" id="IPR004113">
    <property type="entry name" value="FAD-bd_oxidored_4_C"/>
</dbReference>
<keyword evidence="8" id="KW-0496">Mitochondrion</keyword>
<dbReference type="Pfam" id="PF01565">
    <property type="entry name" value="FAD_binding_4"/>
    <property type="match status" value="1"/>
</dbReference>
<dbReference type="FunFam" id="3.30.70.2740:FF:000001">
    <property type="entry name" value="D-lactate dehydrogenase mitochondrial"/>
    <property type="match status" value="1"/>
</dbReference>
<dbReference type="InterPro" id="IPR016166">
    <property type="entry name" value="FAD-bd_PCMH"/>
</dbReference>
<dbReference type="SUPFAM" id="SSF55103">
    <property type="entry name" value="FAD-linked oxidases, C-terminal domain"/>
    <property type="match status" value="1"/>
</dbReference>
<comment type="subcellular location">
    <subcellularLocation>
        <location evidence="2">Mitochondrion</location>
    </subcellularLocation>
</comment>
<evidence type="ECO:0000256" key="3">
    <source>
        <dbReference type="ARBA" id="ARBA00008000"/>
    </source>
</evidence>
<dbReference type="InterPro" id="IPR036318">
    <property type="entry name" value="FAD-bd_PCMH-like_sf"/>
</dbReference>
<evidence type="ECO:0000256" key="7">
    <source>
        <dbReference type="ARBA" id="ARBA00023002"/>
    </source>
</evidence>
<dbReference type="SUPFAM" id="SSF56176">
    <property type="entry name" value="FAD-binding/transporter-associated domain-like"/>
    <property type="match status" value="1"/>
</dbReference>
<dbReference type="Gene3D" id="3.30.465.10">
    <property type="match status" value="1"/>
</dbReference>
<dbReference type="Gene3D" id="3.30.70.2740">
    <property type="match status" value="1"/>
</dbReference>
<dbReference type="InterPro" id="IPR016171">
    <property type="entry name" value="Vanillyl_alc_oxidase_C-sub2"/>
</dbReference>
<evidence type="ECO:0000313" key="13">
    <source>
        <dbReference type="Proteomes" id="UP000306954"/>
    </source>
</evidence>
<dbReference type="InterPro" id="IPR006094">
    <property type="entry name" value="Oxid_FAD_bind_N"/>
</dbReference>
<dbReference type="Proteomes" id="UP000306954">
    <property type="component" value="Unassembled WGS sequence"/>
</dbReference>
<dbReference type="PANTHER" id="PTHR11748:SF111">
    <property type="entry name" value="D-LACTATE DEHYDROGENASE, MITOCHONDRIAL-RELATED"/>
    <property type="match status" value="1"/>
</dbReference>
<dbReference type="InterPro" id="IPR016164">
    <property type="entry name" value="FAD-linked_Oxase-like_C"/>
</dbReference>
<evidence type="ECO:0000256" key="6">
    <source>
        <dbReference type="ARBA" id="ARBA00022946"/>
    </source>
</evidence>
<keyword evidence="6" id="KW-0809">Transit peptide</keyword>
<dbReference type="Pfam" id="PF02913">
    <property type="entry name" value="FAD-oxidase_C"/>
    <property type="match status" value="1"/>
</dbReference>
<evidence type="ECO:0000256" key="8">
    <source>
        <dbReference type="ARBA" id="ARBA00023128"/>
    </source>
</evidence>
<dbReference type="Gene3D" id="1.10.45.10">
    <property type="entry name" value="Vanillyl-alcohol Oxidase, Chain A, domain 4"/>
    <property type="match status" value="1"/>
</dbReference>
<comment type="caution">
    <text evidence="12">The sequence shown here is derived from an EMBL/GenBank/DDBJ whole genome shotgun (WGS) entry which is preliminary data.</text>
</comment>
<name>A0A4T0HQB2_WALIC</name>
<reference evidence="12 13" key="1">
    <citation type="submission" date="2019-03" db="EMBL/GenBank/DDBJ databases">
        <title>Sequencing 23 genomes of Wallemia ichthyophaga.</title>
        <authorList>
            <person name="Gostincar C."/>
        </authorList>
    </citation>
    <scope>NUCLEOTIDE SEQUENCE [LARGE SCALE GENOMIC DNA]</scope>
    <source>
        <strain evidence="12 13">EXF-8621</strain>
    </source>
</reference>
<sequence>MFRRLIGLSSAGSRTGHRALYAGAITSAASYLYFSHLSSNSSNIRNNLSSDFNKKYIHNDALSSPAQQPYNTPTPAIVDELKLKIGDEHVITRQDVIQSSVNSQWSYLVDAPPSIIVNPATTQDVVEIVNIARKHHIPLISRTAGTSLEGHCSAEHGGIMIDCEQRMAEILEIYPDDMQVRVQPGLKWVDLNEHLEEAGLSLFFPLDPSPGAAIGGMLSTNCSGTNACKYGSASSGNWFLNITVVLANGKVMKTRQRAKKSSAGIDLTKLFTGAEGTLGVITELTLKLAPKEPTSVAIAPFDTIEDAAKGVSKVIQSGISVNCAELLDDLSIIANNSSRTTKQYAEKPHIFFKFVGTPAHMAEDADRTASIVREFGSHLEYAETDEEAKNLWEARKWGLANINAMVPESRIWTTDVCVPQSKLPALVRQIKADATQAGIYAPLLSHAADGNCHFLLAFKDDKERVIVEQLVEKMVERAQALDGTCTGEHGVGVGKKHHLVHELGDTTVEALWSLKRAFDPDNIMNPGKLYPDIDFHK</sequence>
<gene>
    <name evidence="12" type="ORF">E3P90_00881</name>
</gene>
<evidence type="ECO:0000256" key="9">
    <source>
        <dbReference type="ARBA" id="ARBA00038897"/>
    </source>
</evidence>
<dbReference type="InterPro" id="IPR016169">
    <property type="entry name" value="FAD-bd_PCMH_sub2"/>
</dbReference>
<dbReference type="GO" id="GO:1903457">
    <property type="term" value="P:lactate catabolic process"/>
    <property type="evidence" value="ECO:0007669"/>
    <property type="project" value="TreeGrafter"/>
</dbReference>
<accession>A0A4T0HQB2</accession>
<organism evidence="12 13">
    <name type="scientific">Wallemia ichthyophaga</name>
    <dbReference type="NCBI Taxonomy" id="245174"/>
    <lineage>
        <taxon>Eukaryota</taxon>
        <taxon>Fungi</taxon>
        <taxon>Dikarya</taxon>
        <taxon>Basidiomycota</taxon>
        <taxon>Wallemiomycotina</taxon>
        <taxon>Wallemiomycetes</taxon>
        <taxon>Wallemiales</taxon>
        <taxon>Wallemiaceae</taxon>
        <taxon>Wallemia</taxon>
    </lineage>
</organism>
<comment type="similarity">
    <text evidence="3">Belongs to the FAD-binding oxidoreductase/transferase type 4 family.</text>
</comment>
<evidence type="ECO:0000256" key="4">
    <source>
        <dbReference type="ARBA" id="ARBA00022630"/>
    </source>
</evidence>
<evidence type="ECO:0000259" key="11">
    <source>
        <dbReference type="PROSITE" id="PS51387"/>
    </source>
</evidence>
<feature type="domain" description="FAD-binding PCMH-type" evidence="11">
    <location>
        <begin position="109"/>
        <end position="291"/>
    </location>
</feature>
<dbReference type="GO" id="GO:0005739">
    <property type="term" value="C:mitochondrion"/>
    <property type="evidence" value="ECO:0007669"/>
    <property type="project" value="UniProtKB-SubCell"/>
</dbReference>
<dbReference type="EC" id="1.1.2.4" evidence="9"/>
<comment type="catalytic activity">
    <reaction evidence="10">
        <text>(R)-lactate + 2 Fe(III)-[cytochrome c] = 2 Fe(II)-[cytochrome c] + pyruvate + 2 H(+)</text>
        <dbReference type="Rhea" id="RHEA:13521"/>
        <dbReference type="Rhea" id="RHEA-COMP:10350"/>
        <dbReference type="Rhea" id="RHEA-COMP:14399"/>
        <dbReference type="ChEBI" id="CHEBI:15361"/>
        <dbReference type="ChEBI" id="CHEBI:15378"/>
        <dbReference type="ChEBI" id="CHEBI:16004"/>
        <dbReference type="ChEBI" id="CHEBI:29033"/>
        <dbReference type="ChEBI" id="CHEBI:29034"/>
        <dbReference type="EC" id="1.1.2.4"/>
    </reaction>
</comment>
<dbReference type="GO" id="GO:0071949">
    <property type="term" value="F:FAD binding"/>
    <property type="evidence" value="ECO:0007669"/>
    <property type="project" value="InterPro"/>
</dbReference>
<dbReference type="AlphaFoldDB" id="A0A4T0HQB2"/>
<comment type="cofactor">
    <cofactor evidence="1">
        <name>FAD</name>
        <dbReference type="ChEBI" id="CHEBI:57692"/>
    </cofactor>
</comment>
<dbReference type="FunFam" id="1.10.45.10:FF:000001">
    <property type="entry name" value="D-lactate dehydrogenase mitochondrial"/>
    <property type="match status" value="1"/>
</dbReference>
<evidence type="ECO:0000313" key="12">
    <source>
        <dbReference type="EMBL" id="TIB15449.1"/>
    </source>
</evidence>
<dbReference type="EMBL" id="SPOF01000007">
    <property type="protein sequence ID" value="TIB15449.1"/>
    <property type="molecule type" value="Genomic_DNA"/>
</dbReference>
<evidence type="ECO:0000256" key="10">
    <source>
        <dbReference type="ARBA" id="ARBA00051436"/>
    </source>
</evidence>
<dbReference type="OMA" id="RACNAYS"/>
<keyword evidence="5" id="KW-0274">FAD</keyword>
<dbReference type="PROSITE" id="PS51387">
    <property type="entry name" value="FAD_PCMH"/>
    <property type="match status" value="1"/>
</dbReference>
<proteinExistence type="inferred from homology"/>
<keyword evidence="4" id="KW-0285">Flavoprotein</keyword>
<protein>
    <recommendedName>
        <fullName evidence="9">D-lactate dehydrogenase (cytochrome)</fullName>
        <ecNumber evidence="9">1.1.2.4</ecNumber>
    </recommendedName>
</protein>
<evidence type="ECO:0000256" key="2">
    <source>
        <dbReference type="ARBA" id="ARBA00004173"/>
    </source>
</evidence>
<evidence type="ECO:0000256" key="5">
    <source>
        <dbReference type="ARBA" id="ARBA00022827"/>
    </source>
</evidence>
<dbReference type="GO" id="GO:0004458">
    <property type="term" value="F:D-lactate dehydrogenase (cytochrome) activity"/>
    <property type="evidence" value="ECO:0007669"/>
    <property type="project" value="UniProtKB-EC"/>
</dbReference>
<dbReference type="OrthoDB" id="7786253at2759"/>